<feature type="compositionally biased region" description="Polar residues" evidence="1">
    <location>
        <begin position="125"/>
        <end position="145"/>
    </location>
</feature>
<dbReference type="AlphaFoldDB" id="A0A0P1IL31"/>
<organism evidence="2 3">
    <name type="scientific">Ruegeria denitrificans</name>
    <dbReference type="NCBI Taxonomy" id="1715692"/>
    <lineage>
        <taxon>Bacteria</taxon>
        <taxon>Pseudomonadati</taxon>
        <taxon>Pseudomonadota</taxon>
        <taxon>Alphaproteobacteria</taxon>
        <taxon>Rhodobacterales</taxon>
        <taxon>Roseobacteraceae</taxon>
        <taxon>Ruegeria</taxon>
    </lineage>
</organism>
<keyword evidence="3" id="KW-1185">Reference proteome</keyword>
<reference evidence="3" key="1">
    <citation type="submission" date="2015-09" db="EMBL/GenBank/DDBJ databases">
        <authorList>
            <person name="Rodrigo-Torres L."/>
            <person name="Arahal D.R."/>
        </authorList>
    </citation>
    <scope>NUCLEOTIDE SEQUENCE [LARGE SCALE GENOMIC DNA]</scope>
    <source>
        <strain evidence="3">CECT 5091</strain>
    </source>
</reference>
<protein>
    <submittedName>
        <fullName evidence="2">Uncharacterized protein</fullName>
    </submittedName>
</protein>
<gene>
    <name evidence="2" type="ORF">RUE5091_04580</name>
</gene>
<feature type="region of interest" description="Disordered" evidence="1">
    <location>
        <begin position="75"/>
        <end position="145"/>
    </location>
</feature>
<evidence type="ECO:0000313" key="3">
    <source>
        <dbReference type="Proteomes" id="UP000051260"/>
    </source>
</evidence>
<dbReference type="EMBL" id="CYUD01000035">
    <property type="protein sequence ID" value="CUK21008.1"/>
    <property type="molecule type" value="Genomic_DNA"/>
</dbReference>
<accession>A0A0P1IL31</accession>
<name>A0A0P1IL31_9RHOB</name>
<sequence length="145" mass="15247">MTPTVTIAIMIVDNALISGLTPKRTAEKILIGSVVADGPDVNDAITRSSSDRVKASNQPEITAGAMIGKVTSRNACAGEQPRSSAASSSDWSNVTRREETTTETKHIEKVVCASTMVRMPRSSPIPMNNSNSDRPVITSGMTSGA</sequence>
<dbReference type="Proteomes" id="UP000051260">
    <property type="component" value="Unassembled WGS sequence"/>
</dbReference>
<evidence type="ECO:0000313" key="2">
    <source>
        <dbReference type="EMBL" id="CUK21008.1"/>
    </source>
</evidence>
<feature type="compositionally biased region" description="Basic and acidic residues" evidence="1">
    <location>
        <begin position="95"/>
        <end position="109"/>
    </location>
</feature>
<evidence type="ECO:0000256" key="1">
    <source>
        <dbReference type="SAM" id="MobiDB-lite"/>
    </source>
</evidence>
<proteinExistence type="predicted"/>